<gene>
    <name evidence="13" type="primary">addA</name>
    <name evidence="18" type="ORF">AXX12_17425</name>
</gene>
<evidence type="ECO:0000256" key="8">
    <source>
        <dbReference type="ARBA" id="ARBA00023125"/>
    </source>
</evidence>
<comment type="catalytic activity">
    <reaction evidence="12 13">
        <text>ATP + H2O = ADP + phosphate + H(+)</text>
        <dbReference type="Rhea" id="RHEA:13065"/>
        <dbReference type="ChEBI" id="CHEBI:15377"/>
        <dbReference type="ChEBI" id="CHEBI:15378"/>
        <dbReference type="ChEBI" id="CHEBI:30616"/>
        <dbReference type="ChEBI" id="CHEBI:43474"/>
        <dbReference type="ChEBI" id="CHEBI:456216"/>
        <dbReference type="EC" id="5.6.2.4"/>
    </reaction>
</comment>
<evidence type="ECO:0000259" key="16">
    <source>
        <dbReference type="PROSITE" id="PS51198"/>
    </source>
</evidence>
<dbReference type="EMBL" id="LSGP01000006">
    <property type="protein sequence ID" value="KYZ77841.1"/>
    <property type="molecule type" value="Genomic_DNA"/>
</dbReference>
<dbReference type="InterPro" id="IPR011335">
    <property type="entry name" value="Restrct_endonuc-II-like"/>
</dbReference>
<dbReference type="Proteomes" id="UP000076268">
    <property type="component" value="Unassembled WGS sequence"/>
</dbReference>
<proteinExistence type="inferred from homology"/>
<protein>
    <recommendedName>
        <fullName evidence="13">ATP-dependent helicase/nuclease subunit A</fullName>
        <ecNumber evidence="13">3.1.-.-</ecNumber>
        <ecNumber evidence="13">5.6.2.4</ecNumber>
    </recommendedName>
    <alternativeName>
        <fullName evidence="13">ATP-dependent helicase/nuclease AddA</fullName>
    </alternativeName>
    <alternativeName>
        <fullName evidence="13">DNA 3'-5' helicase AddA</fullName>
    </alternativeName>
</protein>
<evidence type="ECO:0000256" key="9">
    <source>
        <dbReference type="ARBA" id="ARBA00023204"/>
    </source>
</evidence>
<dbReference type="PROSITE" id="PS51217">
    <property type="entry name" value="UVRD_HELICASE_CTER"/>
    <property type="match status" value="1"/>
</dbReference>
<evidence type="ECO:0000256" key="6">
    <source>
        <dbReference type="ARBA" id="ARBA00022839"/>
    </source>
</evidence>
<dbReference type="Gene3D" id="3.40.50.300">
    <property type="entry name" value="P-loop containing nucleotide triphosphate hydrolases"/>
    <property type="match status" value="4"/>
</dbReference>
<dbReference type="Gene3D" id="6.10.250.2380">
    <property type="match status" value="1"/>
</dbReference>
<dbReference type="InterPro" id="IPR014016">
    <property type="entry name" value="UvrD-like_ATP-bd"/>
</dbReference>
<keyword evidence="19" id="KW-1185">Reference proteome</keyword>
<dbReference type="Pfam" id="PF13361">
    <property type="entry name" value="UvrD_C"/>
    <property type="match status" value="1"/>
</dbReference>
<name>A0A154BV73_ANASB</name>
<keyword evidence="4 13" id="KW-0378">Hydrolase</keyword>
<keyword evidence="3 13" id="KW-0227">DNA damage</keyword>
<evidence type="ECO:0000256" key="14">
    <source>
        <dbReference type="PROSITE-ProRule" id="PRU00560"/>
    </source>
</evidence>
<dbReference type="STRING" id="1794912.AXX12_17425"/>
<dbReference type="GO" id="GO:0003690">
    <property type="term" value="F:double-stranded DNA binding"/>
    <property type="evidence" value="ECO:0007669"/>
    <property type="project" value="UniProtKB-UniRule"/>
</dbReference>
<comment type="catalytic activity">
    <reaction evidence="11 13">
        <text>Couples ATP hydrolysis with the unwinding of duplex DNA by translocating in the 3'-5' direction.</text>
        <dbReference type="EC" id="5.6.2.4"/>
    </reaction>
</comment>
<dbReference type="InterPro" id="IPR014017">
    <property type="entry name" value="DNA_helicase_UvrD-like_C"/>
</dbReference>
<feature type="domain" description="UvrD-like helicase C-terminal" evidence="17">
    <location>
        <begin position="511"/>
        <end position="817"/>
    </location>
</feature>
<feature type="domain" description="UvrD-like helicase ATP-binding" evidence="16">
    <location>
        <begin position="1"/>
        <end position="474"/>
    </location>
</feature>
<dbReference type="InterPro" id="IPR011604">
    <property type="entry name" value="PDDEXK-like_dom_sf"/>
</dbReference>
<evidence type="ECO:0000256" key="1">
    <source>
        <dbReference type="ARBA" id="ARBA00022722"/>
    </source>
</evidence>
<evidence type="ECO:0000313" key="19">
    <source>
        <dbReference type="Proteomes" id="UP000076268"/>
    </source>
</evidence>
<keyword evidence="1 13" id="KW-0540">Nuclease</keyword>
<evidence type="ECO:0000256" key="13">
    <source>
        <dbReference type="HAMAP-Rule" id="MF_01451"/>
    </source>
</evidence>
<dbReference type="EC" id="5.6.2.4" evidence="13"/>
<dbReference type="PANTHER" id="PTHR11070">
    <property type="entry name" value="UVRD / RECB / PCRA DNA HELICASE FAMILY MEMBER"/>
    <property type="match status" value="1"/>
</dbReference>
<keyword evidence="6 13" id="KW-0269">Exonuclease</keyword>
<dbReference type="SUPFAM" id="SSF52540">
    <property type="entry name" value="P-loop containing nucleoside triphosphate hydrolases"/>
    <property type="match status" value="1"/>
</dbReference>
<dbReference type="GO" id="GO:0000724">
    <property type="term" value="P:double-strand break repair via homologous recombination"/>
    <property type="evidence" value="ECO:0007669"/>
    <property type="project" value="UniProtKB-UniRule"/>
</dbReference>
<keyword evidence="7 13" id="KW-0067">ATP-binding</keyword>
<keyword evidence="2 13" id="KW-0547">Nucleotide-binding</keyword>
<dbReference type="GO" id="GO:0005524">
    <property type="term" value="F:ATP binding"/>
    <property type="evidence" value="ECO:0007669"/>
    <property type="project" value="UniProtKB-UniRule"/>
</dbReference>
<keyword evidence="8 13" id="KW-0238">DNA-binding</keyword>
<dbReference type="PROSITE" id="PS51198">
    <property type="entry name" value="UVRD_HELICASE_ATP_BIND"/>
    <property type="match status" value="1"/>
</dbReference>
<dbReference type="RefSeq" id="WP_066237726.1">
    <property type="nucleotide sequence ID" value="NZ_LSGP01000006.1"/>
</dbReference>
<evidence type="ECO:0000256" key="3">
    <source>
        <dbReference type="ARBA" id="ARBA00022763"/>
    </source>
</evidence>
<dbReference type="Gene3D" id="3.90.320.10">
    <property type="match status" value="1"/>
</dbReference>
<evidence type="ECO:0000256" key="5">
    <source>
        <dbReference type="ARBA" id="ARBA00022806"/>
    </source>
</evidence>
<dbReference type="InterPro" id="IPR014152">
    <property type="entry name" value="AddA"/>
</dbReference>
<dbReference type="GO" id="GO:0016887">
    <property type="term" value="F:ATP hydrolysis activity"/>
    <property type="evidence" value="ECO:0007669"/>
    <property type="project" value="RHEA"/>
</dbReference>
<evidence type="ECO:0000256" key="7">
    <source>
        <dbReference type="ARBA" id="ARBA00022840"/>
    </source>
</evidence>
<dbReference type="InterPro" id="IPR038726">
    <property type="entry name" value="PDDEXK_AddAB-type"/>
</dbReference>
<dbReference type="InterPro" id="IPR000212">
    <property type="entry name" value="DNA_helicase_UvrD/REP"/>
</dbReference>
<accession>A0A154BV73</accession>
<evidence type="ECO:0000259" key="17">
    <source>
        <dbReference type="PROSITE" id="PS51217"/>
    </source>
</evidence>
<comment type="similarity">
    <text evidence="13">Belongs to the helicase family. AddA subfamily.</text>
</comment>
<dbReference type="AlphaFoldDB" id="A0A154BV73"/>
<evidence type="ECO:0000256" key="2">
    <source>
        <dbReference type="ARBA" id="ARBA00022741"/>
    </source>
</evidence>
<feature type="region of interest" description="Disordered" evidence="15">
    <location>
        <begin position="531"/>
        <end position="557"/>
    </location>
</feature>
<keyword evidence="9 13" id="KW-0234">DNA repair</keyword>
<dbReference type="Pfam" id="PF00580">
    <property type="entry name" value="UvrD-helicase"/>
    <property type="match status" value="2"/>
</dbReference>
<dbReference type="GO" id="GO:0043138">
    <property type="term" value="F:3'-5' DNA helicase activity"/>
    <property type="evidence" value="ECO:0007669"/>
    <property type="project" value="UniProtKB-UniRule"/>
</dbReference>
<comment type="function">
    <text evidence="13">The heterodimer acts as both an ATP-dependent DNA helicase and an ATP-dependent, dual-direction single-stranded exonuclease. Recognizes the chi site generating a DNA molecule suitable for the initiation of homologous recombination. The AddA nuclease domain is required for chi fragment generation; this subunit has the helicase and 3' -&gt; 5' nuclease activities.</text>
</comment>
<dbReference type="GO" id="GO:0005829">
    <property type="term" value="C:cytosol"/>
    <property type="evidence" value="ECO:0007669"/>
    <property type="project" value="TreeGrafter"/>
</dbReference>
<comment type="subunit">
    <text evidence="13">Heterodimer of AddA and AddB/RexB.</text>
</comment>
<dbReference type="GO" id="GO:0033202">
    <property type="term" value="C:DNA helicase complex"/>
    <property type="evidence" value="ECO:0007669"/>
    <property type="project" value="TreeGrafter"/>
</dbReference>
<comment type="caution">
    <text evidence="18">The sequence shown here is derived from an EMBL/GenBank/DDBJ whole genome shotgun (WGS) entry which is preliminary data.</text>
</comment>
<dbReference type="OrthoDB" id="9810135at2"/>
<dbReference type="EC" id="3.1.-.-" evidence="13"/>
<comment type="cofactor">
    <cofactor evidence="13">
        <name>Mg(2+)</name>
        <dbReference type="ChEBI" id="CHEBI:18420"/>
    </cofactor>
</comment>
<evidence type="ECO:0000256" key="11">
    <source>
        <dbReference type="ARBA" id="ARBA00034617"/>
    </source>
</evidence>
<dbReference type="NCBIfam" id="TIGR02785">
    <property type="entry name" value="addA_Gpos"/>
    <property type="match status" value="1"/>
</dbReference>
<dbReference type="PANTHER" id="PTHR11070:SF48">
    <property type="entry name" value="ATP-DEPENDENT HELICASE_NUCLEASE SUBUNIT A"/>
    <property type="match status" value="1"/>
</dbReference>
<evidence type="ECO:0000256" key="15">
    <source>
        <dbReference type="SAM" id="MobiDB-lite"/>
    </source>
</evidence>
<dbReference type="SUPFAM" id="SSF52980">
    <property type="entry name" value="Restriction endonuclease-like"/>
    <property type="match status" value="1"/>
</dbReference>
<evidence type="ECO:0000313" key="18">
    <source>
        <dbReference type="EMBL" id="KYZ77841.1"/>
    </source>
</evidence>
<keyword evidence="10 13" id="KW-0413">Isomerase</keyword>
<feature type="binding site" evidence="14">
    <location>
        <begin position="22"/>
        <end position="29"/>
    </location>
    <ligand>
        <name>ATP</name>
        <dbReference type="ChEBI" id="CHEBI:30616"/>
    </ligand>
</feature>
<dbReference type="Pfam" id="PF12705">
    <property type="entry name" value="PDDEXK_1"/>
    <property type="match status" value="1"/>
</dbReference>
<evidence type="ECO:0000256" key="12">
    <source>
        <dbReference type="ARBA" id="ARBA00048988"/>
    </source>
</evidence>
<evidence type="ECO:0000256" key="10">
    <source>
        <dbReference type="ARBA" id="ARBA00023235"/>
    </source>
</evidence>
<dbReference type="HAMAP" id="MF_01451">
    <property type="entry name" value="AddA"/>
    <property type="match status" value="1"/>
</dbReference>
<sequence length="1243" mass="138671">MGWSSEQIQAIETRGCNLLVAAAAGSGKTSVLVERIIHQITMPGPQGEEPIDVDRMLVVTFTSAAAAEMRSRIAARIAAMQQQKFSRRLARQAALLNSANISTIHSFCQSVVRKYFYLLDLDPGFRVGAAAEMELLKADVLEQVFADCYEADDPGFSLLIDHYADADGDDTLMQLVLNLYEFSRSHPWPEHWLRQLASRFDLPAETGVDDTPWSNLLRQEILLQLENRAWALDRLIREAEADPDFGAYAETFAADSEIIGELILAARLSWAKLEQAFVGLDFVKLKTVRGGDEDRREYFKSRRDAVKKAVNGIRDSYFARSGADLIVDMRGLTPLVSALAQLVIAFSTAFSQTKRKKSVLDFSDLEHFCLAVLLDESSSPGDPKPSAAALQMRESFAEVLVDEYQDTNGVQETILVLLTRDDPPNRFMVGDVKQSIYRFRLAEPRLFMEKYRSYPSEGIGPCRRIDLAANFRSRALVLHASNFLFGQLMTEAVAELDYGEAERLNPGLDYPPCADSLAGVELHLLERRPQDTEAEQAVVTESESDPAAGQSSHDGSAALDSFSREAAWIASRINQLMQGGHQVYDKETKGYRPLGWRDIVILLRSVQGKAQPMLDLLRAAGIPCYADMDTGYFRETEVGIIVSLLQILDNPRQDIHLAGVLRSPLFHFSGQELALLRVADGGKEHHRDLWDLLLSMAQEETQQPLLKEKTAAFITTIARWRSLARRRSVAELLWLIYEETGFYDYAGGMPGGAFRQANLRALFDRARQYEATNYRGLFRFLRFIEALTARGADLAVARALGENENVVRIMSIHKSKGLEFPVVFVADIGKEINLSDTRELVLCHRDWGIGPYVTLPNQGYRYPTLARWAIAQQLRRETKAEELRILYVALTRARERLILVGSARDLAAKCIAWAESATLGARTLPEAQTAAAKTYLDWIVPALVRHPDGAPLREAAGITDNATPEGLEIDTNSSCWQITLDFTPDTGSDQAEGEQESDLWQQMRQLQPVSVSSDAAEIRRILNWQYPYSAVVGQPAKLTVTEIKRRMAETAAEAKLLYTPTLYSRPRFTGEKKLTGAQLGTVTHLVMQRIQPQLGLTKADIARQVEFMTAAEFLLPEEAAAVDIDAVAAFFTSDLGKRLQQALWVKKELPFSLMLPAERFAPATQGSGDSVFVQGTLDCLFAEADGLVLLDYKTDYTADARQLAERYAVQLSLYAEAVTAIIGQPVKEKFIYSFCRREAVPVE</sequence>
<dbReference type="InterPro" id="IPR027417">
    <property type="entry name" value="P-loop_NTPase"/>
</dbReference>
<evidence type="ECO:0000256" key="4">
    <source>
        <dbReference type="ARBA" id="ARBA00022801"/>
    </source>
</evidence>
<reference evidence="18 19" key="1">
    <citation type="submission" date="2016-02" db="EMBL/GenBank/DDBJ databases">
        <title>Anaerosporomusa subterraneum gen. nov., sp. nov., a spore-forming obligate anaerobe isolated from saprolite.</title>
        <authorList>
            <person name="Choi J.K."/>
            <person name="Shah M."/>
            <person name="Yee N."/>
        </authorList>
    </citation>
    <scope>NUCLEOTIDE SEQUENCE [LARGE SCALE GENOMIC DNA]</scope>
    <source>
        <strain evidence="18 19">RU4</strain>
    </source>
</reference>
<dbReference type="GO" id="GO:0008408">
    <property type="term" value="F:3'-5' exonuclease activity"/>
    <property type="evidence" value="ECO:0007669"/>
    <property type="project" value="UniProtKB-UniRule"/>
</dbReference>
<organism evidence="18 19">
    <name type="scientific">Anaerosporomusa subterranea</name>
    <dbReference type="NCBI Taxonomy" id="1794912"/>
    <lineage>
        <taxon>Bacteria</taxon>
        <taxon>Bacillati</taxon>
        <taxon>Bacillota</taxon>
        <taxon>Negativicutes</taxon>
        <taxon>Acetonemataceae</taxon>
        <taxon>Anaerosporomusa</taxon>
    </lineage>
</organism>
<keyword evidence="5 13" id="KW-0347">Helicase</keyword>